<organism evidence="2 3">
    <name type="scientific">Acetobacteroides hydrogenigenes</name>
    <dbReference type="NCBI Taxonomy" id="979970"/>
    <lineage>
        <taxon>Bacteria</taxon>
        <taxon>Pseudomonadati</taxon>
        <taxon>Bacteroidota</taxon>
        <taxon>Bacteroidia</taxon>
        <taxon>Bacteroidales</taxon>
        <taxon>Rikenellaceae</taxon>
        <taxon>Acetobacteroides</taxon>
    </lineage>
</organism>
<accession>A0A4R2ES18</accession>
<proteinExistence type="predicted"/>
<dbReference type="Proteomes" id="UP000294830">
    <property type="component" value="Unassembled WGS sequence"/>
</dbReference>
<dbReference type="InterPro" id="IPR036515">
    <property type="entry name" value="Transposase_17_sf"/>
</dbReference>
<dbReference type="OrthoDB" id="9797997at2"/>
<comment type="caution">
    <text evidence="2">The sequence shown here is derived from an EMBL/GenBank/DDBJ whole genome shotgun (WGS) entry which is preliminary data.</text>
</comment>
<feature type="domain" description="Transposase IS200-like" evidence="1">
    <location>
        <begin position="4"/>
        <end position="118"/>
    </location>
</feature>
<evidence type="ECO:0000313" key="2">
    <source>
        <dbReference type="EMBL" id="TCN70232.1"/>
    </source>
</evidence>
<dbReference type="SUPFAM" id="SSF143422">
    <property type="entry name" value="Transposase IS200-like"/>
    <property type="match status" value="1"/>
</dbReference>
<gene>
    <name evidence="2" type="ORF">CLV25_104187</name>
</gene>
<keyword evidence="3" id="KW-1185">Reference proteome</keyword>
<dbReference type="RefSeq" id="WP_131838784.1">
    <property type="nucleotide sequence ID" value="NZ_SLWB01000004.1"/>
</dbReference>
<name>A0A4R2ES18_9BACT</name>
<dbReference type="GO" id="GO:0006313">
    <property type="term" value="P:DNA transposition"/>
    <property type="evidence" value="ECO:0007669"/>
    <property type="project" value="InterPro"/>
</dbReference>
<dbReference type="PANTHER" id="PTHR33360:SF2">
    <property type="entry name" value="TRANSPOSASE FOR INSERTION SEQUENCE ELEMENT IS200"/>
    <property type="match status" value="1"/>
</dbReference>
<dbReference type="Gene3D" id="3.30.70.1290">
    <property type="entry name" value="Transposase IS200-like"/>
    <property type="match status" value="1"/>
</dbReference>
<dbReference type="EMBL" id="SLWB01000004">
    <property type="protein sequence ID" value="TCN70232.1"/>
    <property type="molecule type" value="Genomic_DNA"/>
</dbReference>
<dbReference type="GO" id="GO:0003677">
    <property type="term" value="F:DNA binding"/>
    <property type="evidence" value="ECO:0007669"/>
    <property type="project" value="InterPro"/>
</dbReference>
<dbReference type="NCBIfam" id="NF033573">
    <property type="entry name" value="transpos_IS200"/>
    <property type="match status" value="1"/>
</dbReference>
<dbReference type="PANTHER" id="PTHR33360">
    <property type="entry name" value="TRANSPOSASE FOR INSERTION SEQUENCE ELEMENT IS200"/>
    <property type="match status" value="1"/>
</dbReference>
<dbReference type="GO" id="GO:0004803">
    <property type="term" value="F:transposase activity"/>
    <property type="evidence" value="ECO:0007669"/>
    <property type="project" value="InterPro"/>
</dbReference>
<dbReference type="AlphaFoldDB" id="A0A4R2ES18"/>
<protein>
    <submittedName>
        <fullName evidence="2">REP element-mobilizing transposase RayT</fullName>
    </submittedName>
</protein>
<evidence type="ECO:0000313" key="3">
    <source>
        <dbReference type="Proteomes" id="UP000294830"/>
    </source>
</evidence>
<reference evidence="2 3" key="1">
    <citation type="submission" date="2019-03" db="EMBL/GenBank/DDBJ databases">
        <title>Genomic Encyclopedia of Archaeal and Bacterial Type Strains, Phase II (KMG-II): from individual species to whole genera.</title>
        <authorList>
            <person name="Goeker M."/>
        </authorList>
    </citation>
    <scope>NUCLEOTIDE SEQUENCE [LARGE SCALE GENOMIC DNA]</scope>
    <source>
        <strain evidence="2 3">RL-C</strain>
    </source>
</reference>
<dbReference type="SMART" id="SM01321">
    <property type="entry name" value="Y1_Tnp"/>
    <property type="match status" value="1"/>
</dbReference>
<dbReference type="Pfam" id="PF01797">
    <property type="entry name" value="Y1_Tnp"/>
    <property type="match status" value="1"/>
</dbReference>
<evidence type="ECO:0000259" key="1">
    <source>
        <dbReference type="SMART" id="SM01321"/>
    </source>
</evidence>
<sequence>MKTYTQIIYHIVFSTKGRARCLLMPQRESLYRYIWGVLKNKDCHLYRIGGVEDHIHILTSIHSSLAVSNLVKDLKLGCTDYIKRERLFPNFVGWQDGYGAFTLAFSDKDRVVEYVKGQEEHHQKVSSRDEFLSMLRDYGVSFEDAHID</sequence>
<dbReference type="InterPro" id="IPR002686">
    <property type="entry name" value="Transposase_17"/>
</dbReference>